<gene>
    <name evidence="2" type="ORF">B0H65DRAFT_549196</name>
</gene>
<protein>
    <recommendedName>
        <fullName evidence="4">Ecp2 effector protein domain-containing protein</fullName>
    </recommendedName>
</protein>
<dbReference type="Proteomes" id="UP001278500">
    <property type="component" value="Unassembled WGS sequence"/>
</dbReference>
<comment type="caution">
    <text evidence="2">The sequence shown here is derived from an EMBL/GenBank/DDBJ whole genome shotgun (WGS) entry which is preliminary data.</text>
</comment>
<reference evidence="2" key="1">
    <citation type="journal article" date="2023" name="Mol. Phylogenet. Evol.">
        <title>Genome-scale phylogeny and comparative genomics of the fungal order Sordariales.</title>
        <authorList>
            <person name="Hensen N."/>
            <person name="Bonometti L."/>
            <person name="Westerberg I."/>
            <person name="Brannstrom I.O."/>
            <person name="Guillou S."/>
            <person name="Cros-Aarteil S."/>
            <person name="Calhoun S."/>
            <person name="Haridas S."/>
            <person name="Kuo A."/>
            <person name="Mondo S."/>
            <person name="Pangilinan J."/>
            <person name="Riley R."/>
            <person name="LaButti K."/>
            <person name="Andreopoulos B."/>
            <person name="Lipzen A."/>
            <person name="Chen C."/>
            <person name="Yan M."/>
            <person name="Daum C."/>
            <person name="Ng V."/>
            <person name="Clum A."/>
            <person name="Steindorff A."/>
            <person name="Ohm R.A."/>
            <person name="Martin F."/>
            <person name="Silar P."/>
            <person name="Natvig D.O."/>
            <person name="Lalanne C."/>
            <person name="Gautier V."/>
            <person name="Ament-Velasquez S.L."/>
            <person name="Kruys A."/>
            <person name="Hutchinson M.I."/>
            <person name="Powell A.J."/>
            <person name="Barry K."/>
            <person name="Miller A.N."/>
            <person name="Grigoriev I.V."/>
            <person name="Debuchy R."/>
            <person name="Gladieux P."/>
            <person name="Hiltunen Thoren M."/>
            <person name="Johannesson H."/>
        </authorList>
    </citation>
    <scope>NUCLEOTIDE SEQUENCE</scope>
    <source>
        <strain evidence="2">CBS 560.94</strain>
    </source>
</reference>
<proteinExistence type="predicted"/>
<dbReference type="RefSeq" id="XP_062682115.1">
    <property type="nucleotide sequence ID" value="XM_062829638.1"/>
</dbReference>
<reference evidence="2" key="2">
    <citation type="submission" date="2023-06" db="EMBL/GenBank/DDBJ databases">
        <authorList>
            <consortium name="Lawrence Berkeley National Laboratory"/>
            <person name="Haridas S."/>
            <person name="Hensen N."/>
            <person name="Bonometti L."/>
            <person name="Westerberg I."/>
            <person name="Brannstrom I.O."/>
            <person name="Guillou S."/>
            <person name="Cros-Aarteil S."/>
            <person name="Calhoun S."/>
            <person name="Kuo A."/>
            <person name="Mondo S."/>
            <person name="Pangilinan J."/>
            <person name="Riley R."/>
            <person name="Labutti K."/>
            <person name="Andreopoulos B."/>
            <person name="Lipzen A."/>
            <person name="Chen C."/>
            <person name="Yanf M."/>
            <person name="Daum C."/>
            <person name="Ng V."/>
            <person name="Clum A."/>
            <person name="Steindorff A."/>
            <person name="Ohm R."/>
            <person name="Martin F."/>
            <person name="Silar P."/>
            <person name="Natvig D."/>
            <person name="Lalanne C."/>
            <person name="Gautier V."/>
            <person name="Ament-Velasquez S.L."/>
            <person name="Kruys A."/>
            <person name="Hutchinson M.I."/>
            <person name="Powell A.J."/>
            <person name="Barry K."/>
            <person name="Miller A.N."/>
            <person name="Grigoriev I.V."/>
            <person name="Debuchy R."/>
            <person name="Gladieux P."/>
            <person name="Thoren M.H."/>
            <person name="Johannesson H."/>
        </authorList>
    </citation>
    <scope>NUCLEOTIDE SEQUENCE</scope>
    <source>
        <strain evidence="2">CBS 560.94</strain>
    </source>
</reference>
<feature type="chain" id="PRO_5042041143" description="Ecp2 effector protein domain-containing protein" evidence="1">
    <location>
        <begin position="25"/>
        <end position="112"/>
    </location>
</feature>
<keyword evidence="1" id="KW-0732">Signal</keyword>
<name>A0AAE0MTD4_9PEZI</name>
<dbReference type="EMBL" id="JAUEPP010000004">
    <property type="protein sequence ID" value="KAK3345502.1"/>
    <property type="molecule type" value="Genomic_DNA"/>
</dbReference>
<evidence type="ECO:0000256" key="1">
    <source>
        <dbReference type="SAM" id="SignalP"/>
    </source>
</evidence>
<dbReference type="GeneID" id="87866792"/>
<evidence type="ECO:0008006" key="4">
    <source>
        <dbReference type="Google" id="ProtNLM"/>
    </source>
</evidence>
<evidence type="ECO:0000313" key="2">
    <source>
        <dbReference type="EMBL" id="KAK3345502.1"/>
    </source>
</evidence>
<keyword evidence="3" id="KW-1185">Reference proteome</keyword>
<organism evidence="2 3">
    <name type="scientific">Neurospora tetraspora</name>
    <dbReference type="NCBI Taxonomy" id="94610"/>
    <lineage>
        <taxon>Eukaryota</taxon>
        <taxon>Fungi</taxon>
        <taxon>Dikarya</taxon>
        <taxon>Ascomycota</taxon>
        <taxon>Pezizomycotina</taxon>
        <taxon>Sordariomycetes</taxon>
        <taxon>Sordariomycetidae</taxon>
        <taxon>Sordariales</taxon>
        <taxon>Sordariaceae</taxon>
        <taxon>Neurospora</taxon>
    </lineage>
</organism>
<feature type="signal peptide" evidence="1">
    <location>
        <begin position="1"/>
        <end position="24"/>
    </location>
</feature>
<evidence type="ECO:0000313" key="3">
    <source>
        <dbReference type="Proteomes" id="UP001278500"/>
    </source>
</evidence>
<sequence>MTRLPLTTTHALLAFLSLPSLTTATSLIFLYNTPNCNTTSINTAMIIQAGTSCRPQTNGSASIGWTLDTPCAAVIFYNETGCANANVQKAVVAGTGGFEMNPHVLRPAASNE</sequence>
<dbReference type="AlphaFoldDB" id="A0AAE0MTD4"/>
<accession>A0AAE0MTD4</accession>